<reference evidence="2 3" key="1">
    <citation type="submission" date="2022-05" db="EMBL/GenBank/DDBJ databases">
        <authorList>
            <consortium name="Genoscope - CEA"/>
            <person name="William W."/>
        </authorList>
    </citation>
    <scope>NUCLEOTIDE SEQUENCE [LARGE SCALE GENOMIC DNA]</scope>
</reference>
<name>A0ABN8P705_9CNID</name>
<evidence type="ECO:0000256" key="1">
    <source>
        <dbReference type="SAM" id="MobiDB-lite"/>
    </source>
</evidence>
<gene>
    <name evidence="2" type="ORF">PLOB_00036314</name>
</gene>
<protein>
    <submittedName>
        <fullName evidence="2">Uncharacterized protein</fullName>
    </submittedName>
</protein>
<organism evidence="2 3">
    <name type="scientific">Porites lobata</name>
    <dbReference type="NCBI Taxonomy" id="104759"/>
    <lineage>
        <taxon>Eukaryota</taxon>
        <taxon>Metazoa</taxon>
        <taxon>Cnidaria</taxon>
        <taxon>Anthozoa</taxon>
        <taxon>Hexacorallia</taxon>
        <taxon>Scleractinia</taxon>
        <taxon>Fungiina</taxon>
        <taxon>Poritidae</taxon>
        <taxon>Porites</taxon>
    </lineage>
</organism>
<dbReference type="Proteomes" id="UP001159405">
    <property type="component" value="Unassembled WGS sequence"/>
</dbReference>
<evidence type="ECO:0000313" key="3">
    <source>
        <dbReference type="Proteomes" id="UP001159405"/>
    </source>
</evidence>
<dbReference type="EMBL" id="CALNXK010000050">
    <property type="protein sequence ID" value="CAH3131866.1"/>
    <property type="molecule type" value="Genomic_DNA"/>
</dbReference>
<feature type="compositionally biased region" description="Basic and acidic residues" evidence="1">
    <location>
        <begin position="187"/>
        <end position="215"/>
    </location>
</feature>
<sequence>MSEVSTQFMSWRELTDVLTARDLPLRPSCRKARLVAMAVVKAILSFYRSGEEKPVERYKTRVKVTEEHKLLSSFRKNVIEFLGINEQAQKFGLGSYELKLWRLVKSNGKTAENLGITTQQQLDLELPFLLGSEGKASSTVRIHVVQSVIQWGKNPVVVIKQQDDHVKSVKKSKPQNAKDGSTKRKSRQDAKDDRLLIKKLKEDDAMAVRSDRQQSELRALNAGAIS</sequence>
<feature type="region of interest" description="Disordered" evidence="1">
    <location>
        <begin position="163"/>
        <end position="226"/>
    </location>
</feature>
<comment type="caution">
    <text evidence="2">The sequence shown here is derived from an EMBL/GenBank/DDBJ whole genome shotgun (WGS) entry which is preliminary data.</text>
</comment>
<evidence type="ECO:0000313" key="2">
    <source>
        <dbReference type="EMBL" id="CAH3131866.1"/>
    </source>
</evidence>
<accession>A0ABN8P705</accession>
<proteinExistence type="predicted"/>
<keyword evidence="3" id="KW-1185">Reference proteome</keyword>